<dbReference type="PANTHER" id="PTHR24031">
    <property type="entry name" value="RNA HELICASE"/>
    <property type="match status" value="1"/>
</dbReference>
<dbReference type="PROSITE" id="PS51192">
    <property type="entry name" value="HELICASE_ATP_BIND_1"/>
    <property type="match status" value="1"/>
</dbReference>
<gene>
    <name evidence="7" type="ORF">MCOR_54641</name>
</gene>
<dbReference type="InterPro" id="IPR011545">
    <property type="entry name" value="DEAD/DEAH_box_helicase_dom"/>
</dbReference>
<dbReference type="AlphaFoldDB" id="A0A6J8ESD4"/>
<keyword evidence="1 4" id="KW-0547">Nucleotide-binding</keyword>
<comment type="domain">
    <text evidence="4">The Q motif is unique to and characteristic of the DEAD box family of RNA helicases and controls ATP binding and hydrolysis.</text>
</comment>
<keyword evidence="4" id="KW-0347">Helicase</keyword>
<dbReference type="GO" id="GO:0016787">
    <property type="term" value="F:hydrolase activity"/>
    <property type="evidence" value="ECO:0007669"/>
    <property type="project" value="UniProtKB-KW"/>
</dbReference>
<evidence type="ECO:0000256" key="3">
    <source>
        <dbReference type="ARBA" id="ARBA00022840"/>
    </source>
</evidence>
<comment type="catalytic activity">
    <reaction evidence="4">
        <text>ATP + H2O = ADP + phosphate + H(+)</text>
        <dbReference type="Rhea" id="RHEA:13065"/>
        <dbReference type="ChEBI" id="CHEBI:15377"/>
        <dbReference type="ChEBI" id="CHEBI:15378"/>
        <dbReference type="ChEBI" id="CHEBI:30616"/>
        <dbReference type="ChEBI" id="CHEBI:43474"/>
        <dbReference type="ChEBI" id="CHEBI:456216"/>
        <dbReference type="EC" id="3.6.4.13"/>
    </reaction>
</comment>
<evidence type="ECO:0000256" key="5">
    <source>
        <dbReference type="SAM" id="MobiDB-lite"/>
    </source>
</evidence>
<reference evidence="7 8" key="1">
    <citation type="submission" date="2020-06" db="EMBL/GenBank/DDBJ databases">
        <authorList>
            <person name="Li R."/>
            <person name="Bekaert M."/>
        </authorList>
    </citation>
    <scope>NUCLEOTIDE SEQUENCE [LARGE SCALE GENOMIC DNA]</scope>
    <source>
        <strain evidence="8">wild</strain>
    </source>
</reference>
<dbReference type="SUPFAM" id="SSF52540">
    <property type="entry name" value="P-loop containing nucleoside triphosphate hydrolases"/>
    <property type="match status" value="1"/>
</dbReference>
<dbReference type="Gene3D" id="3.40.50.300">
    <property type="entry name" value="P-loop containing nucleotide triphosphate hydrolases"/>
    <property type="match status" value="1"/>
</dbReference>
<protein>
    <recommendedName>
        <fullName evidence="4">ATP-dependent RNA helicase</fullName>
        <ecNumber evidence="4">3.6.4.13</ecNumber>
    </recommendedName>
</protein>
<evidence type="ECO:0000256" key="2">
    <source>
        <dbReference type="ARBA" id="ARBA00022801"/>
    </source>
</evidence>
<evidence type="ECO:0000256" key="4">
    <source>
        <dbReference type="RuleBase" id="RU365068"/>
    </source>
</evidence>
<proteinExistence type="inferred from homology"/>
<dbReference type="Proteomes" id="UP000507470">
    <property type="component" value="Unassembled WGS sequence"/>
</dbReference>
<keyword evidence="4" id="KW-0694">RNA-binding</keyword>
<dbReference type="Pfam" id="PF00270">
    <property type="entry name" value="DEAD"/>
    <property type="match status" value="1"/>
</dbReference>
<evidence type="ECO:0000313" key="7">
    <source>
        <dbReference type="EMBL" id="CAC5422602.1"/>
    </source>
</evidence>
<dbReference type="OrthoDB" id="6158633at2759"/>
<dbReference type="InterPro" id="IPR027417">
    <property type="entry name" value="P-loop_NTPase"/>
</dbReference>
<keyword evidence="2 4" id="KW-0378">Hydrolase</keyword>
<dbReference type="InterPro" id="IPR014001">
    <property type="entry name" value="Helicase_ATP-bd"/>
</dbReference>
<feature type="region of interest" description="Disordered" evidence="5">
    <location>
        <begin position="123"/>
        <end position="180"/>
    </location>
</feature>
<evidence type="ECO:0000313" key="8">
    <source>
        <dbReference type="Proteomes" id="UP000507470"/>
    </source>
</evidence>
<keyword evidence="3 4" id="KW-0067">ATP-binding</keyword>
<feature type="domain" description="Helicase ATP-binding" evidence="6">
    <location>
        <begin position="9"/>
        <end position="157"/>
    </location>
</feature>
<accession>A0A6J8ESD4</accession>
<dbReference type="EC" id="3.6.4.13" evidence="4"/>
<evidence type="ECO:0000256" key="1">
    <source>
        <dbReference type="ARBA" id="ARBA00022741"/>
    </source>
</evidence>
<dbReference type="GO" id="GO:0003724">
    <property type="term" value="F:RNA helicase activity"/>
    <property type="evidence" value="ECO:0007669"/>
    <property type="project" value="UniProtKB-EC"/>
</dbReference>
<comment type="similarity">
    <text evidence="4">Belongs to the DEAD box helicase family.</text>
</comment>
<sequence length="180" mass="19572">MTAVQQQTIPYIIQGRDVLVKSQTGSGKTLTFAVPIVQALQNINPKIQRIHGPYAIVIVPTREVRIYYEPYAIVIVPTKEVRIYYGPYAIVIVPTRERVQEELSKNPPPVKVSVQVNNGKRLVNATSSSTSTSVLGGPPSSAKKRKNNYGKPQNKSHNSDKSSGKPSGGFKGPKKSGSST</sequence>
<keyword evidence="8" id="KW-1185">Reference proteome</keyword>
<name>A0A6J8ESD4_MYTCO</name>
<evidence type="ECO:0000259" key="6">
    <source>
        <dbReference type="PROSITE" id="PS51192"/>
    </source>
</evidence>
<dbReference type="GO" id="GO:0003723">
    <property type="term" value="F:RNA binding"/>
    <property type="evidence" value="ECO:0007669"/>
    <property type="project" value="UniProtKB-UniRule"/>
</dbReference>
<comment type="function">
    <text evidence="4">RNA helicase.</text>
</comment>
<dbReference type="EMBL" id="CACVKT020009647">
    <property type="protein sequence ID" value="CAC5422602.1"/>
    <property type="molecule type" value="Genomic_DNA"/>
</dbReference>
<organism evidence="7 8">
    <name type="scientific">Mytilus coruscus</name>
    <name type="common">Sea mussel</name>
    <dbReference type="NCBI Taxonomy" id="42192"/>
    <lineage>
        <taxon>Eukaryota</taxon>
        <taxon>Metazoa</taxon>
        <taxon>Spiralia</taxon>
        <taxon>Lophotrochozoa</taxon>
        <taxon>Mollusca</taxon>
        <taxon>Bivalvia</taxon>
        <taxon>Autobranchia</taxon>
        <taxon>Pteriomorphia</taxon>
        <taxon>Mytilida</taxon>
        <taxon>Mytiloidea</taxon>
        <taxon>Mytilidae</taxon>
        <taxon>Mytilinae</taxon>
        <taxon>Mytilus</taxon>
    </lineage>
</organism>
<dbReference type="GO" id="GO:0005524">
    <property type="term" value="F:ATP binding"/>
    <property type="evidence" value="ECO:0007669"/>
    <property type="project" value="UniProtKB-UniRule"/>
</dbReference>